<organism evidence="3 4">
    <name type="scientific">Arthrobacter burdickii</name>
    <dbReference type="NCBI Taxonomy" id="3035920"/>
    <lineage>
        <taxon>Bacteria</taxon>
        <taxon>Bacillati</taxon>
        <taxon>Actinomycetota</taxon>
        <taxon>Actinomycetes</taxon>
        <taxon>Micrococcales</taxon>
        <taxon>Micrococcaceae</taxon>
        <taxon>Arthrobacter</taxon>
    </lineage>
</organism>
<evidence type="ECO:0000256" key="1">
    <source>
        <dbReference type="SAM" id="Phobius"/>
    </source>
</evidence>
<dbReference type="RefSeq" id="WP_301227575.1">
    <property type="nucleotide sequence ID" value="NZ_JAROCG010000001.1"/>
</dbReference>
<keyword evidence="1" id="KW-0472">Membrane</keyword>
<evidence type="ECO:0000313" key="3">
    <source>
        <dbReference type="EMBL" id="MDN4611540.1"/>
    </source>
</evidence>
<keyword evidence="1" id="KW-1133">Transmembrane helix</keyword>
<reference evidence="3" key="1">
    <citation type="submission" date="2023-06" db="EMBL/GenBank/DDBJ databases">
        <title>MT1 and MT2 Draft Genomes of Novel Species.</title>
        <authorList>
            <person name="Venkateswaran K."/>
        </authorList>
    </citation>
    <scope>NUCLEOTIDE SEQUENCE</scope>
    <source>
        <strain evidence="3">IIF3SC-B10</strain>
    </source>
</reference>
<keyword evidence="2" id="KW-0732">Signal</keyword>
<name>A0ABT8K2A8_9MICC</name>
<feature type="transmembrane region" description="Helical" evidence="1">
    <location>
        <begin position="47"/>
        <end position="68"/>
    </location>
</feature>
<keyword evidence="4" id="KW-1185">Reference proteome</keyword>
<sequence>MKLLPVAAVSAAAALSALALSDAALNALTPSGAAPWDPESASELMLRAVNLLHGIAYLLLAAVLMTYRRQIAQDSRALPWLRNILAGCYVILGLFFSFAGLFAPHLDTDAPTWMLTAVFVPFLGSFIVSIPLGLLLLKHHRMQLSGWLLASPIIVLPLTIVLESTSRWAHPAYLETVINLGTALISVAATSRRSADSSTPAHATAARNA</sequence>
<feature type="signal peptide" evidence="2">
    <location>
        <begin position="1"/>
        <end position="19"/>
    </location>
</feature>
<feature type="transmembrane region" description="Helical" evidence="1">
    <location>
        <begin position="144"/>
        <end position="162"/>
    </location>
</feature>
<dbReference type="Proteomes" id="UP001174209">
    <property type="component" value="Unassembled WGS sequence"/>
</dbReference>
<evidence type="ECO:0000313" key="4">
    <source>
        <dbReference type="Proteomes" id="UP001174209"/>
    </source>
</evidence>
<comment type="caution">
    <text evidence="3">The sequence shown here is derived from an EMBL/GenBank/DDBJ whole genome shotgun (WGS) entry which is preliminary data.</text>
</comment>
<evidence type="ECO:0000256" key="2">
    <source>
        <dbReference type="SAM" id="SignalP"/>
    </source>
</evidence>
<gene>
    <name evidence="3" type="ORF">P5G52_11765</name>
</gene>
<dbReference type="EMBL" id="JAROCG010000001">
    <property type="protein sequence ID" value="MDN4611540.1"/>
    <property type="molecule type" value="Genomic_DNA"/>
</dbReference>
<feature type="transmembrane region" description="Helical" evidence="1">
    <location>
        <begin position="80"/>
        <end position="101"/>
    </location>
</feature>
<proteinExistence type="predicted"/>
<feature type="chain" id="PRO_5046588518" evidence="2">
    <location>
        <begin position="20"/>
        <end position="209"/>
    </location>
</feature>
<protein>
    <submittedName>
        <fullName evidence="3">Uncharacterized protein</fullName>
    </submittedName>
</protein>
<feature type="transmembrane region" description="Helical" evidence="1">
    <location>
        <begin position="113"/>
        <end position="137"/>
    </location>
</feature>
<keyword evidence="1" id="KW-0812">Transmembrane</keyword>
<feature type="transmembrane region" description="Helical" evidence="1">
    <location>
        <begin position="168"/>
        <end position="189"/>
    </location>
</feature>
<accession>A0ABT8K2A8</accession>